<protein>
    <recommendedName>
        <fullName evidence="1">Transposase DDE domain-containing protein</fullName>
    </recommendedName>
</protein>
<accession>A0A1V4AS71</accession>
<reference evidence="2 3" key="1">
    <citation type="journal article" date="2017" name="Water Res.">
        <title>Discovery and metagenomic analysis of an anammox bacterial enrichment related to Candidatus "Brocadia caroliniensis" in a full-scale glycerol-fed nitritation-denitritation separate centrate treatment process.</title>
        <authorList>
            <person name="Park H."/>
            <person name="Brotto A.C."/>
            <person name="van Loosdrecht M.C."/>
            <person name="Chandran K."/>
        </authorList>
    </citation>
    <scope>NUCLEOTIDE SEQUENCE [LARGE SCALE GENOMIC DNA]</scope>
    <source>
        <strain evidence="2">26THWARD</strain>
    </source>
</reference>
<gene>
    <name evidence="2" type="ORF">AYP45_11920</name>
</gene>
<sequence length="94" mass="10789">MSCAKLRTSGVDANEGAKEEIERIQKQWPEVKIVVQGDAGFAREEIMRWCEGNKEVAVCLSSAYPYKEIFQLAFQNIRKAYLMLCWGSEKISPW</sequence>
<dbReference type="AlphaFoldDB" id="A0A1V4AS71"/>
<name>A0A1V4AS71_9BACT</name>
<dbReference type="STRING" id="1004156.AYP45_11920"/>
<proteinExistence type="predicted"/>
<evidence type="ECO:0000259" key="1">
    <source>
        <dbReference type="Pfam" id="PF13701"/>
    </source>
</evidence>
<feature type="domain" description="Transposase DDE" evidence="1">
    <location>
        <begin position="2"/>
        <end position="53"/>
    </location>
</feature>
<organism evidence="2 3">
    <name type="scientific">Candidatus Brocadia carolinensis</name>
    <dbReference type="NCBI Taxonomy" id="1004156"/>
    <lineage>
        <taxon>Bacteria</taxon>
        <taxon>Pseudomonadati</taxon>
        <taxon>Planctomycetota</taxon>
        <taxon>Candidatus Brocadiia</taxon>
        <taxon>Candidatus Brocadiales</taxon>
        <taxon>Candidatus Brocadiaceae</taxon>
        <taxon>Candidatus Brocadia</taxon>
    </lineage>
</organism>
<dbReference type="EMBL" id="AYTS01000107">
    <property type="protein sequence ID" value="OOP55974.1"/>
    <property type="molecule type" value="Genomic_DNA"/>
</dbReference>
<evidence type="ECO:0000313" key="2">
    <source>
        <dbReference type="EMBL" id="OOP55974.1"/>
    </source>
</evidence>
<dbReference type="Pfam" id="PF13701">
    <property type="entry name" value="DDE_Tnp_1_4"/>
    <property type="match status" value="1"/>
</dbReference>
<dbReference type="Proteomes" id="UP000189681">
    <property type="component" value="Unassembled WGS sequence"/>
</dbReference>
<evidence type="ECO:0000313" key="3">
    <source>
        <dbReference type="Proteomes" id="UP000189681"/>
    </source>
</evidence>
<comment type="caution">
    <text evidence="2">The sequence shown here is derived from an EMBL/GenBank/DDBJ whole genome shotgun (WGS) entry which is preliminary data.</text>
</comment>
<dbReference type="InterPro" id="IPR025668">
    <property type="entry name" value="Tnp_DDE_dom"/>
</dbReference>